<name>I7LWJ7_TETTS</name>
<sequence>MDKLNCIDYLVISDFECNSGMKGFVLHEIIEFPIVIVDVKNKKIIKEFTTFVKPTYHPKLTNFIKNLTYIEQKDVDQAPTISEVFEIITQEIKQNTNDSDSTFFIFDCDSDATYLRAEINLKNLKHSPYFNQYFNLKELFDRFFNVKAKSLENMLKILNLTQTGHPHIALHDARNICQVVMCMLEKGYIFDQTQLKQVIL</sequence>
<reference evidence="6" key="1">
    <citation type="journal article" date="2006" name="PLoS Biol.">
        <title>Macronuclear genome sequence of the ciliate Tetrahymena thermophila, a model eukaryote.</title>
        <authorList>
            <person name="Eisen J.A."/>
            <person name="Coyne R.S."/>
            <person name="Wu M."/>
            <person name="Wu D."/>
            <person name="Thiagarajan M."/>
            <person name="Wortman J.R."/>
            <person name="Badger J.H."/>
            <person name="Ren Q."/>
            <person name="Amedeo P."/>
            <person name="Jones K.M."/>
            <person name="Tallon L.J."/>
            <person name="Delcher A.L."/>
            <person name="Salzberg S.L."/>
            <person name="Silva J.C."/>
            <person name="Haas B.J."/>
            <person name="Majoros W.H."/>
            <person name="Farzad M."/>
            <person name="Carlton J.M."/>
            <person name="Smith R.K. Jr."/>
            <person name="Garg J."/>
            <person name="Pearlman R.E."/>
            <person name="Karrer K.M."/>
            <person name="Sun L."/>
            <person name="Manning G."/>
            <person name="Elde N.C."/>
            <person name="Turkewitz A.P."/>
            <person name="Asai D.J."/>
            <person name="Wilkes D.E."/>
            <person name="Wang Y."/>
            <person name="Cai H."/>
            <person name="Collins K."/>
            <person name="Stewart B.A."/>
            <person name="Lee S.R."/>
            <person name="Wilamowska K."/>
            <person name="Weinberg Z."/>
            <person name="Ruzzo W.L."/>
            <person name="Wloga D."/>
            <person name="Gaertig J."/>
            <person name="Frankel J."/>
            <person name="Tsao C.-C."/>
            <person name="Gorovsky M.A."/>
            <person name="Keeling P.J."/>
            <person name="Waller R.F."/>
            <person name="Patron N.J."/>
            <person name="Cherry J.M."/>
            <person name="Stover N.A."/>
            <person name="Krieger C.J."/>
            <person name="del Toro C."/>
            <person name="Ryder H.F."/>
            <person name="Williamson S.C."/>
            <person name="Barbeau R.A."/>
            <person name="Hamilton E.P."/>
            <person name="Orias E."/>
        </authorList>
    </citation>
    <scope>NUCLEOTIDE SEQUENCE [LARGE SCALE GENOMIC DNA]</scope>
    <source>
        <strain evidence="6">SB210</strain>
    </source>
</reference>
<dbReference type="Pfam" id="PF00929">
    <property type="entry name" value="RNase_T"/>
    <property type="match status" value="1"/>
</dbReference>
<proteinExistence type="predicted"/>
<dbReference type="Proteomes" id="UP000009168">
    <property type="component" value="Unassembled WGS sequence"/>
</dbReference>
<organism evidence="5 6">
    <name type="scientific">Tetrahymena thermophila (strain SB210)</name>
    <dbReference type="NCBI Taxonomy" id="312017"/>
    <lineage>
        <taxon>Eukaryota</taxon>
        <taxon>Sar</taxon>
        <taxon>Alveolata</taxon>
        <taxon>Ciliophora</taxon>
        <taxon>Intramacronucleata</taxon>
        <taxon>Oligohymenophorea</taxon>
        <taxon>Hymenostomatida</taxon>
        <taxon>Tetrahymenina</taxon>
        <taxon>Tetrahymenidae</taxon>
        <taxon>Tetrahymena</taxon>
    </lineage>
</organism>
<dbReference type="GO" id="GO:0003676">
    <property type="term" value="F:nucleic acid binding"/>
    <property type="evidence" value="ECO:0007669"/>
    <property type="project" value="InterPro"/>
</dbReference>
<protein>
    <submittedName>
        <fullName evidence="5">Exonuclease</fullName>
    </submittedName>
</protein>
<gene>
    <name evidence="5" type="ORF">TTHERM_00501020</name>
</gene>
<dbReference type="SUPFAM" id="SSF53098">
    <property type="entry name" value="Ribonuclease H-like"/>
    <property type="match status" value="1"/>
</dbReference>
<dbReference type="RefSeq" id="XP_001022261.2">
    <property type="nucleotide sequence ID" value="XM_001022261.3"/>
</dbReference>
<keyword evidence="1" id="KW-0540">Nuclease</keyword>
<keyword evidence="3 5" id="KW-0269">Exonuclease</keyword>
<dbReference type="InterPro" id="IPR051274">
    <property type="entry name" value="3-5_Exoribonuclease"/>
</dbReference>
<dbReference type="KEGG" id="tet:TTHERM_00501020"/>
<evidence type="ECO:0000259" key="4">
    <source>
        <dbReference type="SMART" id="SM00479"/>
    </source>
</evidence>
<dbReference type="STRING" id="312017.I7LWJ7"/>
<dbReference type="InterPro" id="IPR036397">
    <property type="entry name" value="RNaseH_sf"/>
</dbReference>
<dbReference type="Gene3D" id="3.30.420.10">
    <property type="entry name" value="Ribonuclease H-like superfamily/Ribonuclease H"/>
    <property type="match status" value="1"/>
</dbReference>
<evidence type="ECO:0000256" key="1">
    <source>
        <dbReference type="ARBA" id="ARBA00022722"/>
    </source>
</evidence>
<dbReference type="EMBL" id="GG662548">
    <property type="protein sequence ID" value="EAS02016.2"/>
    <property type="molecule type" value="Genomic_DNA"/>
</dbReference>
<dbReference type="PANTHER" id="PTHR23044:SF61">
    <property type="entry name" value="3'-5' EXORIBONUCLEASE 1-RELATED"/>
    <property type="match status" value="1"/>
</dbReference>
<dbReference type="InterPro" id="IPR047201">
    <property type="entry name" value="ERI-1_3'hExo-like"/>
</dbReference>
<dbReference type="CDD" id="cd06133">
    <property type="entry name" value="ERI-1_3'hExo_like"/>
    <property type="match status" value="1"/>
</dbReference>
<evidence type="ECO:0000313" key="6">
    <source>
        <dbReference type="Proteomes" id="UP000009168"/>
    </source>
</evidence>
<feature type="domain" description="Exonuclease" evidence="4">
    <location>
        <begin position="9"/>
        <end position="189"/>
    </location>
</feature>
<dbReference type="InterPro" id="IPR013520">
    <property type="entry name" value="Ribonucl_H"/>
</dbReference>
<dbReference type="HOGENOM" id="CLU_037266_4_2_1"/>
<dbReference type="SMART" id="SM00479">
    <property type="entry name" value="EXOIII"/>
    <property type="match status" value="1"/>
</dbReference>
<dbReference type="PANTHER" id="PTHR23044">
    <property type="entry name" value="3'-5' EXONUCLEASE ERI1-RELATED"/>
    <property type="match status" value="1"/>
</dbReference>
<dbReference type="eggNOG" id="KOG0542">
    <property type="taxonomic scope" value="Eukaryota"/>
</dbReference>
<dbReference type="InParanoid" id="I7LWJ7"/>
<dbReference type="GeneID" id="7825611"/>
<evidence type="ECO:0000256" key="3">
    <source>
        <dbReference type="ARBA" id="ARBA00022839"/>
    </source>
</evidence>
<dbReference type="InterPro" id="IPR012337">
    <property type="entry name" value="RNaseH-like_sf"/>
</dbReference>
<evidence type="ECO:0000256" key="2">
    <source>
        <dbReference type="ARBA" id="ARBA00022801"/>
    </source>
</evidence>
<dbReference type="AlphaFoldDB" id="I7LWJ7"/>
<accession>I7LWJ7</accession>
<evidence type="ECO:0000313" key="5">
    <source>
        <dbReference type="EMBL" id="EAS02016.2"/>
    </source>
</evidence>
<keyword evidence="2" id="KW-0378">Hydrolase</keyword>
<keyword evidence="6" id="KW-1185">Reference proteome</keyword>
<dbReference type="OrthoDB" id="448399at2759"/>
<dbReference type="GO" id="GO:0000175">
    <property type="term" value="F:3'-5'-RNA exonuclease activity"/>
    <property type="evidence" value="ECO:0007669"/>
    <property type="project" value="InterPro"/>
</dbReference>
<dbReference type="OMA" id="CRIMEAL"/>